<accession>A0A9X3AHF2</accession>
<evidence type="ECO:0000313" key="5">
    <source>
        <dbReference type="Proteomes" id="UP001141259"/>
    </source>
</evidence>
<dbReference type="Gene3D" id="3.40.50.1820">
    <property type="entry name" value="alpha/beta hydrolase"/>
    <property type="match status" value="1"/>
</dbReference>
<comment type="similarity">
    <text evidence="1">Belongs to the thioesterase family.</text>
</comment>
<evidence type="ECO:0000313" key="4">
    <source>
        <dbReference type="EMBL" id="MCS7479355.1"/>
    </source>
</evidence>
<dbReference type="InterPro" id="IPR029058">
    <property type="entry name" value="AB_hydrolase_fold"/>
</dbReference>
<dbReference type="Proteomes" id="UP001141259">
    <property type="component" value="Unassembled WGS sequence"/>
</dbReference>
<dbReference type="GO" id="GO:0008610">
    <property type="term" value="P:lipid biosynthetic process"/>
    <property type="evidence" value="ECO:0007669"/>
    <property type="project" value="TreeGrafter"/>
</dbReference>
<dbReference type="AlphaFoldDB" id="A0A9X3AHF2"/>
<reference evidence="4" key="1">
    <citation type="submission" date="2022-08" db="EMBL/GenBank/DDBJ databases">
        <authorList>
            <person name="Tistechok S."/>
            <person name="Samborskyy M."/>
            <person name="Roman I."/>
        </authorList>
    </citation>
    <scope>NUCLEOTIDE SEQUENCE</scope>
    <source>
        <strain evidence="4">DSM 103496</strain>
    </source>
</reference>
<dbReference type="InterPro" id="IPR012223">
    <property type="entry name" value="TEII"/>
</dbReference>
<organism evidence="4 5">
    <name type="scientific">Umezawaea endophytica</name>
    <dbReference type="NCBI Taxonomy" id="1654476"/>
    <lineage>
        <taxon>Bacteria</taxon>
        <taxon>Bacillati</taxon>
        <taxon>Actinomycetota</taxon>
        <taxon>Actinomycetes</taxon>
        <taxon>Pseudonocardiales</taxon>
        <taxon>Pseudonocardiaceae</taxon>
        <taxon>Umezawaea</taxon>
    </lineage>
</organism>
<gene>
    <name evidence="4" type="ORF">NZH93_21030</name>
</gene>
<name>A0A9X3AHF2_9PSEU</name>
<sequence length="253" mass="27716">MARVVVDTAQWIRRFHPNPDSEVRLVCLPHAGGSASFYYPVSEALRPGVEVLAVQYPGRQDRRAEPCIESVEELANRIVLALKPWTTDKPLALLGHSMGATLAFEVARGLERCGTPAVALFASGRRAPSRYRDDQVHLRDDDGIVAELQVLSGTDSRLLGNEDLLRLVIPVIRADYKAVETYRCEDGATVGCPVTVLVGDSDPKATIEEARAWSEHTTGGFDLQVYPGGHFYLSEHQDEVTGLIAERLAALRG</sequence>
<protein>
    <submittedName>
        <fullName evidence="4">Alpha/beta fold hydrolase</fullName>
    </submittedName>
</protein>
<dbReference type="SMART" id="SM00824">
    <property type="entry name" value="PKS_TE"/>
    <property type="match status" value="1"/>
</dbReference>
<dbReference type="GO" id="GO:0016787">
    <property type="term" value="F:hydrolase activity"/>
    <property type="evidence" value="ECO:0007669"/>
    <property type="project" value="UniProtKB-KW"/>
</dbReference>
<proteinExistence type="inferred from homology"/>
<dbReference type="PANTHER" id="PTHR11487">
    <property type="entry name" value="THIOESTERASE"/>
    <property type="match status" value="1"/>
</dbReference>
<comment type="caution">
    <text evidence="4">The sequence shown here is derived from an EMBL/GenBank/DDBJ whole genome shotgun (WGS) entry which is preliminary data.</text>
</comment>
<dbReference type="InterPro" id="IPR020802">
    <property type="entry name" value="TesA-like"/>
</dbReference>
<dbReference type="RefSeq" id="WP_259624853.1">
    <property type="nucleotide sequence ID" value="NZ_JANYMP010000009.1"/>
</dbReference>
<keyword evidence="5" id="KW-1185">Reference proteome</keyword>
<evidence type="ECO:0000256" key="1">
    <source>
        <dbReference type="ARBA" id="ARBA00007169"/>
    </source>
</evidence>
<keyword evidence="2 4" id="KW-0378">Hydrolase</keyword>
<dbReference type="PANTHER" id="PTHR11487:SF0">
    <property type="entry name" value="S-ACYL FATTY ACID SYNTHASE THIOESTERASE, MEDIUM CHAIN"/>
    <property type="match status" value="1"/>
</dbReference>
<dbReference type="SUPFAM" id="SSF53474">
    <property type="entry name" value="alpha/beta-Hydrolases"/>
    <property type="match status" value="1"/>
</dbReference>
<dbReference type="EMBL" id="JANYMP010000009">
    <property type="protein sequence ID" value="MCS7479355.1"/>
    <property type="molecule type" value="Genomic_DNA"/>
</dbReference>
<dbReference type="Pfam" id="PF00975">
    <property type="entry name" value="Thioesterase"/>
    <property type="match status" value="1"/>
</dbReference>
<evidence type="ECO:0000256" key="2">
    <source>
        <dbReference type="ARBA" id="ARBA00022801"/>
    </source>
</evidence>
<feature type="domain" description="Thioesterase TesA-like" evidence="3">
    <location>
        <begin position="26"/>
        <end position="244"/>
    </location>
</feature>
<dbReference type="InterPro" id="IPR001031">
    <property type="entry name" value="Thioesterase"/>
</dbReference>
<evidence type="ECO:0000259" key="3">
    <source>
        <dbReference type="SMART" id="SM00824"/>
    </source>
</evidence>